<reference evidence="2" key="1">
    <citation type="journal article" date="2021" name="Genome Biol. Evol.">
        <title>The assembled and annotated genome of the fairy-ring fungus Marasmius oreades.</title>
        <authorList>
            <person name="Hiltunen M."/>
            <person name="Ament-Velasquez S.L."/>
            <person name="Johannesson H."/>
        </authorList>
    </citation>
    <scope>NUCLEOTIDE SEQUENCE</scope>
    <source>
        <strain evidence="2">03SP1</strain>
    </source>
</reference>
<protein>
    <submittedName>
        <fullName evidence="2">Uncharacterized protein</fullName>
    </submittedName>
</protein>
<feature type="compositionally biased region" description="Pro residues" evidence="1">
    <location>
        <begin position="1"/>
        <end position="13"/>
    </location>
</feature>
<dbReference type="EMBL" id="CM032182">
    <property type="protein sequence ID" value="KAG7097864.1"/>
    <property type="molecule type" value="Genomic_DNA"/>
</dbReference>
<gene>
    <name evidence="2" type="ORF">E1B28_005176</name>
</gene>
<evidence type="ECO:0000256" key="1">
    <source>
        <dbReference type="SAM" id="MobiDB-lite"/>
    </source>
</evidence>
<name>A0A9P7V072_9AGAR</name>
<feature type="region of interest" description="Disordered" evidence="1">
    <location>
        <begin position="1"/>
        <end position="21"/>
    </location>
</feature>
<accession>A0A9P7V072</accession>
<dbReference type="RefSeq" id="XP_043014334.1">
    <property type="nucleotide sequence ID" value="XM_043149726.1"/>
</dbReference>
<dbReference type="Proteomes" id="UP001049176">
    <property type="component" value="Chromosome 2"/>
</dbReference>
<dbReference type="AlphaFoldDB" id="A0A9P7V072"/>
<evidence type="ECO:0000313" key="2">
    <source>
        <dbReference type="EMBL" id="KAG7097864.1"/>
    </source>
</evidence>
<evidence type="ECO:0000313" key="3">
    <source>
        <dbReference type="Proteomes" id="UP001049176"/>
    </source>
</evidence>
<sequence>MPSPAESPTPPPNQGSFEEEMMQMADLWTLTTREISLSDQAPPEDYYEEYIRALETGEVIFCQLPS</sequence>
<comment type="caution">
    <text evidence="2">The sequence shown here is derived from an EMBL/GenBank/DDBJ whole genome shotgun (WGS) entry which is preliminary data.</text>
</comment>
<dbReference type="KEGG" id="more:E1B28_005176"/>
<dbReference type="GeneID" id="66074252"/>
<keyword evidence="3" id="KW-1185">Reference proteome</keyword>
<organism evidence="2 3">
    <name type="scientific">Marasmius oreades</name>
    <name type="common">fairy-ring Marasmius</name>
    <dbReference type="NCBI Taxonomy" id="181124"/>
    <lineage>
        <taxon>Eukaryota</taxon>
        <taxon>Fungi</taxon>
        <taxon>Dikarya</taxon>
        <taxon>Basidiomycota</taxon>
        <taxon>Agaricomycotina</taxon>
        <taxon>Agaricomycetes</taxon>
        <taxon>Agaricomycetidae</taxon>
        <taxon>Agaricales</taxon>
        <taxon>Marasmiineae</taxon>
        <taxon>Marasmiaceae</taxon>
        <taxon>Marasmius</taxon>
    </lineage>
</organism>
<proteinExistence type="predicted"/>